<dbReference type="RefSeq" id="WP_157729063.1">
    <property type="nucleotide sequence ID" value="NZ_CP022417.1"/>
</dbReference>
<sequence>MIGVQTWREAVLSVPESDELMACEVPKSREDEFYTAAYLCRSVARQRCAVRFYKAWIR</sequence>
<organism evidence="1 2">
    <name type="scientific">Pseudosulfitobacter pseudonitzschiae</name>
    <dbReference type="NCBI Taxonomy" id="1402135"/>
    <lineage>
        <taxon>Bacteria</taxon>
        <taxon>Pseudomonadati</taxon>
        <taxon>Pseudomonadota</taxon>
        <taxon>Alphaproteobacteria</taxon>
        <taxon>Rhodobacterales</taxon>
        <taxon>Roseobacteraceae</taxon>
        <taxon>Pseudosulfitobacter</taxon>
    </lineage>
</organism>
<dbReference type="AlphaFoldDB" id="A0A221K768"/>
<evidence type="ECO:0000313" key="2">
    <source>
        <dbReference type="Proteomes" id="UP000199754"/>
    </source>
</evidence>
<proteinExistence type="predicted"/>
<dbReference type="EMBL" id="CP022417">
    <property type="protein sequence ID" value="ASM74841.1"/>
    <property type="molecule type" value="Genomic_DNA"/>
</dbReference>
<name>A0A221K768_9RHOB</name>
<geneLocation type="plasmid" evidence="1 2">
    <name>pSMR1-2</name>
</geneLocation>
<dbReference type="KEGG" id="spse:SULPSESMR1_03914"/>
<evidence type="ECO:0000313" key="1">
    <source>
        <dbReference type="EMBL" id="ASM74841.1"/>
    </source>
</evidence>
<dbReference type="Proteomes" id="UP000199754">
    <property type="component" value="Plasmid pSMR1-2"/>
</dbReference>
<gene>
    <name evidence="1" type="ORF">SULPSESMR1_03914</name>
</gene>
<accession>A0A221K768</accession>
<reference evidence="1 2" key="1">
    <citation type="submission" date="2017-07" db="EMBL/GenBank/DDBJ databases">
        <title>Genome Sequence of Sulfitobacter pseudonitzschiae Strain SMR1 Isolated from a culture of the Diatom Skeletonema marinoi.</title>
        <authorList>
            <person name="Topel M."/>
            <person name="Pinder M.I.M."/>
            <person name="Johansson O.N."/>
            <person name="Kourtchenko O."/>
            <person name="Godhe A."/>
            <person name="Clarke A.K."/>
        </authorList>
    </citation>
    <scope>NUCLEOTIDE SEQUENCE [LARGE SCALE GENOMIC DNA]</scope>
    <source>
        <strain evidence="1 2">SMR1</strain>
        <plasmid evidence="1 2">pSMR1-2</plasmid>
    </source>
</reference>
<keyword evidence="2" id="KW-1185">Reference proteome</keyword>
<keyword evidence="1" id="KW-0614">Plasmid</keyword>
<protein>
    <submittedName>
        <fullName evidence="1">Uncharacterized protein</fullName>
    </submittedName>
</protein>